<accession>A0A3N4JEC4</accession>
<feature type="domain" description="DUF7881" evidence="1">
    <location>
        <begin position="9"/>
        <end position="45"/>
    </location>
</feature>
<name>A0A3N4JEC4_9PEZI</name>
<gene>
    <name evidence="2" type="ORF">L873DRAFT_1694160</name>
</gene>
<dbReference type="Pfam" id="PF25324">
    <property type="entry name" value="DUF7881"/>
    <property type="match status" value="1"/>
</dbReference>
<evidence type="ECO:0000259" key="1">
    <source>
        <dbReference type="Pfam" id="PF25324"/>
    </source>
</evidence>
<evidence type="ECO:0000313" key="2">
    <source>
        <dbReference type="EMBL" id="RPA96609.1"/>
    </source>
</evidence>
<reference evidence="2 3" key="1">
    <citation type="journal article" date="2018" name="Nat. Ecol. Evol.">
        <title>Pezizomycetes genomes reveal the molecular basis of ectomycorrhizal truffle lifestyle.</title>
        <authorList>
            <person name="Murat C."/>
            <person name="Payen T."/>
            <person name="Noel B."/>
            <person name="Kuo A."/>
            <person name="Morin E."/>
            <person name="Chen J."/>
            <person name="Kohler A."/>
            <person name="Krizsan K."/>
            <person name="Balestrini R."/>
            <person name="Da Silva C."/>
            <person name="Montanini B."/>
            <person name="Hainaut M."/>
            <person name="Levati E."/>
            <person name="Barry K.W."/>
            <person name="Belfiori B."/>
            <person name="Cichocki N."/>
            <person name="Clum A."/>
            <person name="Dockter R.B."/>
            <person name="Fauchery L."/>
            <person name="Guy J."/>
            <person name="Iotti M."/>
            <person name="Le Tacon F."/>
            <person name="Lindquist E.A."/>
            <person name="Lipzen A."/>
            <person name="Malagnac F."/>
            <person name="Mello A."/>
            <person name="Molinier V."/>
            <person name="Miyauchi S."/>
            <person name="Poulain J."/>
            <person name="Riccioni C."/>
            <person name="Rubini A."/>
            <person name="Sitrit Y."/>
            <person name="Splivallo R."/>
            <person name="Traeger S."/>
            <person name="Wang M."/>
            <person name="Zifcakova L."/>
            <person name="Wipf D."/>
            <person name="Zambonelli A."/>
            <person name="Paolocci F."/>
            <person name="Nowrousian M."/>
            <person name="Ottonello S."/>
            <person name="Baldrian P."/>
            <person name="Spatafora J.W."/>
            <person name="Henrissat B."/>
            <person name="Nagy L.G."/>
            <person name="Aury J.M."/>
            <person name="Wincker P."/>
            <person name="Grigoriev I.V."/>
            <person name="Bonfante P."/>
            <person name="Martin F.M."/>
        </authorList>
    </citation>
    <scope>NUCLEOTIDE SEQUENCE [LARGE SCALE GENOMIC DNA]</scope>
    <source>
        <strain evidence="2 3">120613-1</strain>
    </source>
</reference>
<evidence type="ECO:0000313" key="3">
    <source>
        <dbReference type="Proteomes" id="UP000276215"/>
    </source>
</evidence>
<dbReference type="OrthoDB" id="5421217at2759"/>
<sequence length="64" mass="7044">MPPNHSHPHNISFHNVTHPDVALGGLVQNGSITEANILDILGILSLRGVLYMFKRASRAILYPE</sequence>
<organism evidence="2 3">
    <name type="scientific">Choiromyces venosus 120613-1</name>
    <dbReference type="NCBI Taxonomy" id="1336337"/>
    <lineage>
        <taxon>Eukaryota</taxon>
        <taxon>Fungi</taxon>
        <taxon>Dikarya</taxon>
        <taxon>Ascomycota</taxon>
        <taxon>Pezizomycotina</taxon>
        <taxon>Pezizomycetes</taxon>
        <taxon>Pezizales</taxon>
        <taxon>Tuberaceae</taxon>
        <taxon>Choiromyces</taxon>
    </lineage>
</organism>
<protein>
    <recommendedName>
        <fullName evidence="1">DUF7881 domain-containing protein</fullName>
    </recommendedName>
</protein>
<proteinExistence type="predicted"/>
<dbReference type="AlphaFoldDB" id="A0A3N4JEC4"/>
<dbReference type="InterPro" id="IPR057203">
    <property type="entry name" value="DUF7881"/>
</dbReference>
<keyword evidence="3" id="KW-1185">Reference proteome</keyword>
<dbReference type="Proteomes" id="UP000276215">
    <property type="component" value="Unassembled WGS sequence"/>
</dbReference>
<dbReference type="EMBL" id="ML120413">
    <property type="protein sequence ID" value="RPA96609.1"/>
    <property type="molecule type" value="Genomic_DNA"/>
</dbReference>